<dbReference type="Gene3D" id="3.30.450.20">
    <property type="entry name" value="PAS domain"/>
    <property type="match status" value="1"/>
</dbReference>
<comment type="caution">
    <text evidence="7">The sequence shown here is derived from an EMBL/GenBank/DDBJ whole genome shotgun (WGS) entry which is preliminary data.</text>
</comment>
<evidence type="ECO:0000313" key="7">
    <source>
        <dbReference type="EMBL" id="OIQ66096.1"/>
    </source>
</evidence>
<comment type="subcellular location">
    <subcellularLocation>
        <location evidence="1">Cell membrane</location>
        <topology evidence="1">Multi-pass membrane protein</topology>
    </subcellularLocation>
</comment>
<dbReference type="AlphaFoldDB" id="A0A1J5P5U3"/>
<keyword evidence="2" id="KW-1003">Cell membrane</keyword>
<dbReference type="InterPro" id="IPR033480">
    <property type="entry name" value="sCache_2"/>
</dbReference>
<keyword evidence="5" id="KW-0472">Membrane</keyword>
<sequence>MVEQAVTQAANLKRRAATLVEGFSQFKLQQGTPDEAMALVERAMQHWQRTRSRESFVRDITDPGKGFFDRDMYVFVLDRRGTYLSFGGNPAKVGTLVQDIPGIDGQGLVDDIFGQAAREPGWVEYDINNPTTGRVQSKMSFVQAADDLVVGCGVYKNLALT</sequence>
<evidence type="ECO:0000256" key="5">
    <source>
        <dbReference type="ARBA" id="ARBA00023136"/>
    </source>
</evidence>
<evidence type="ECO:0000256" key="1">
    <source>
        <dbReference type="ARBA" id="ARBA00004651"/>
    </source>
</evidence>
<evidence type="ECO:0000256" key="2">
    <source>
        <dbReference type="ARBA" id="ARBA00022475"/>
    </source>
</evidence>
<organism evidence="7">
    <name type="scientific">mine drainage metagenome</name>
    <dbReference type="NCBI Taxonomy" id="410659"/>
    <lineage>
        <taxon>unclassified sequences</taxon>
        <taxon>metagenomes</taxon>
        <taxon>ecological metagenomes</taxon>
    </lineage>
</organism>
<accession>A0A1J5P5U3</accession>
<dbReference type="EMBL" id="MLJW01006839">
    <property type="protein sequence ID" value="OIQ66096.1"/>
    <property type="molecule type" value="Genomic_DNA"/>
</dbReference>
<dbReference type="Pfam" id="PF17200">
    <property type="entry name" value="sCache_2"/>
    <property type="match status" value="1"/>
</dbReference>
<evidence type="ECO:0000256" key="3">
    <source>
        <dbReference type="ARBA" id="ARBA00022692"/>
    </source>
</evidence>
<dbReference type="GO" id="GO:0005886">
    <property type="term" value="C:plasma membrane"/>
    <property type="evidence" value="ECO:0007669"/>
    <property type="project" value="UniProtKB-SubCell"/>
</dbReference>
<reference evidence="7" key="1">
    <citation type="submission" date="2016-10" db="EMBL/GenBank/DDBJ databases">
        <title>Sequence of Gallionella enrichment culture.</title>
        <authorList>
            <person name="Poehlein A."/>
            <person name="Muehling M."/>
            <person name="Daniel R."/>
        </authorList>
    </citation>
    <scope>NUCLEOTIDE SEQUENCE</scope>
</reference>
<gene>
    <name evidence="7" type="ORF">GALL_523380</name>
</gene>
<feature type="domain" description="Single Cache" evidence="6">
    <location>
        <begin position="17"/>
        <end position="155"/>
    </location>
</feature>
<evidence type="ECO:0000256" key="4">
    <source>
        <dbReference type="ARBA" id="ARBA00022989"/>
    </source>
</evidence>
<keyword evidence="4" id="KW-1133">Transmembrane helix</keyword>
<keyword evidence="3" id="KW-0812">Transmembrane</keyword>
<evidence type="ECO:0000259" key="6">
    <source>
        <dbReference type="Pfam" id="PF17200"/>
    </source>
</evidence>
<protein>
    <recommendedName>
        <fullName evidence="6">Single Cache domain-containing protein</fullName>
    </recommendedName>
</protein>
<proteinExistence type="predicted"/>
<name>A0A1J5P5U3_9ZZZZ</name>